<feature type="region of interest" description="Disordered" evidence="1">
    <location>
        <begin position="1"/>
        <end position="30"/>
    </location>
</feature>
<dbReference type="EMBL" id="AP028214">
    <property type="protein sequence ID" value="BEI90044.1"/>
    <property type="molecule type" value="Genomic_DNA"/>
</dbReference>
<organism evidence="2 3">
    <name type="scientific">Cutaneotrichosporon cavernicola</name>
    <dbReference type="NCBI Taxonomy" id="279322"/>
    <lineage>
        <taxon>Eukaryota</taxon>
        <taxon>Fungi</taxon>
        <taxon>Dikarya</taxon>
        <taxon>Basidiomycota</taxon>
        <taxon>Agaricomycotina</taxon>
        <taxon>Tremellomycetes</taxon>
        <taxon>Trichosporonales</taxon>
        <taxon>Trichosporonaceae</taxon>
        <taxon>Cutaneotrichosporon</taxon>
    </lineage>
</organism>
<sequence length="118" mass="12945">MLMAESSLDDTAKELSLNGSRDRTSAPTPSYAAIRATRVFRPIKAQHGSVLATQPQHGFLLPTQPEHGSVLPAQPQHGFLLPTQPQHNFLLPTQPEHSFLPTQPYGRAMARARDELGI</sequence>
<accession>A0AA48I5K0</accession>
<protein>
    <submittedName>
        <fullName evidence="2">Uncharacterized protein</fullName>
    </submittedName>
</protein>
<evidence type="ECO:0000313" key="2">
    <source>
        <dbReference type="EMBL" id="BEI90044.1"/>
    </source>
</evidence>
<evidence type="ECO:0000313" key="3">
    <source>
        <dbReference type="Proteomes" id="UP001233271"/>
    </source>
</evidence>
<reference evidence="2" key="1">
    <citation type="journal article" date="2023" name="BMC Genomics">
        <title>Chromosome-level genome assemblies of Cutaneotrichosporon spp. (Trichosporonales, Basidiomycota) reveal imbalanced evolution between nucleotide sequences and chromosome synteny.</title>
        <authorList>
            <person name="Kobayashi Y."/>
            <person name="Kayamori A."/>
            <person name="Aoki K."/>
            <person name="Shiwa Y."/>
            <person name="Matsutani M."/>
            <person name="Fujita N."/>
            <person name="Sugita T."/>
            <person name="Iwasaki W."/>
            <person name="Tanaka N."/>
            <person name="Takashima M."/>
        </authorList>
    </citation>
    <scope>NUCLEOTIDE SEQUENCE</scope>
    <source>
        <strain evidence="2">HIS019</strain>
    </source>
</reference>
<gene>
    <name evidence="2" type="ORF">CcaverHIS019_0301140</name>
</gene>
<evidence type="ECO:0000256" key="1">
    <source>
        <dbReference type="SAM" id="MobiDB-lite"/>
    </source>
</evidence>
<proteinExistence type="predicted"/>
<dbReference type="Proteomes" id="UP001233271">
    <property type="component" value="Chromosome 3"/>
</dbReference>
<keyword evidence="3" id="KW-1185">Reference proteome</keyword>
<feature type="region of interest" description="Disordered" evidence="1">
    <location>
        <begin position="59"/>
        <end position="104"/>
    </location>
</feature>
<dbReference type="RefSeq" id="XP_060455310.1">
    <property type="nucleotide sequence ID" value="XM_060598525.1"/>
</dbReference>
<name>A0AA48I5K0_9TREE</name>
<dbReference type="KEGG" id="ccac:CcaHIS019_0301140"/>
<dbReference type="GeneID" id="85493915"/>
<dbReference type="AlphaFoldDB" id="A0AA48I5K0"/>